<evidence type="ECO:0000256" key="4">
    <source>
        <dbReference type="ARBA" id="ARBA00022679"/>
    </source>
</evidence>
<keyword evidence="12" id="KW-1185">Reference proteome</keyword>
<comment type="similarity">
    <text evidence="2">Belongs to the glycosyltransferase 31 family.</text>
</comment>
<reference evidence="11 12" key="1">
    <citation type="submission" date="2023-11" db="EMBL/GenBank/DDBJ databases">
        <title>Halocaridina rubra genome assembly.</title>
        <authorList>
            <person name="Smith C."/>
        </authorList>
    </citation>
    <scope>NUCLEOTIDE SEQUENCE [LARGE SCALE GENOMIC DNA]</scope>
    <source>
        <strain evidence="11">EP-1</strain>
        <tissue evidence="11">Whole</tissue>
    </source>
</reference>
<proteinExistence type="inferred from homology"/>
<evidence type="ECO:0008006" key="13">
    <source>
        <dbReference type="Google" id="ProtNLM"/>
    </source>
</evidence>
<evidence type="ECO:0000256" key="5">
    <source>
        <dbReference type="ARBA" id="ARBA00022692"/>
    </source>
</evidence>
<dbReference type="EMBL" id="JAXCGZ010017219">
    <property type="protein sequence ID" value="KAK7068500.1"/>
    <property type="molecule type" value="Genomic_DNA"/>
</dbReference>
<comment type="subcellular location">
    <subcellularLocation>
        <location evidence="1">Golgi apparatus membrane</location>
        <topology evidence="1">Single-pass type II membrane protein</topology>
    </subcellularLocation>
</comment>
<dbReference type="Proteomes" id="UP001381693">
    <property type="component" value="Unassembled WGS sequence"/>
</dbReference>
<keyword evidence="8" id="KW-0333">Golgi apparatus</keyword>
<evidence type="ECO:0000256" key="3">
    <source>
        <dbReference type="ARBA" id="ARBA00022676"/>
    </source>
</evidence>
<keyword evidence="3" id="KW-0328">Glycosyltransferase</keyword>
<evidence type="ECO:0000256" key="8">
    <source>
        <dbReference type="ARBA" id="ARBA00023034"/>
    </source>
</evidence>
<dbReference type="AlphaFoldDB" id="A0AAN9A150"/>
<dbReference type="InterPro" id="IPR002659">
    <property type="entry name" value="Glyco_trans_31"/>
</dbReference>
<keyword evidence="5 10" id="KW-0812">Transmembrane</keyword>
<evidence type="ECO:0000256" key="9">
    <source>
        <dbReference type="ARBA" id="ARBA00023136"/>
    </source>
</evidence>
<sequence>MTRTNSKSHQSTRILPVVLPTKDMMNERGWLKYIIFYCVLITGGIFIYTTQSTIHVDFLNSDESLQKGGEFQEDTIKKSLIGPYKYLIEEENFCSRRPRMKIIAYVHSSISRVKNRNDTRHTWAHVTSYRHDINIGVVFVVGRGKDDVEQQVIDSESHLYQDIIQTTSILSIESDG</sequence>
<gene>
    <name evidence="11" type="ORF">SK128_009087</name>
</gene>
<dbReference type="GO" id="GO:0000139">
    <property type="term" value="C:Golgi membrane"/>
    <property type="evidence" value="ECO:0007669"/>
    <property type="project" value="UniProtKB-SubCell"/>
</dbReference>
<name>A0AAN9A150_HALRR</name>
<evidence type="ECO:0000256" key="7">
    <source>
        <dbReference type="ARBA" id="ARBA00022989"/>
    </source>
</evidence>
<keyword evidence="7 10" id="KW-1133">Transmembrane helix</keyword>
<keyword evidence="6" id="KW-0735">Signal-anchor</keyword>
<dbReference type="Pfam" id="PF01762">
    <property type="entry name" value="Galactosyl_T"/>
    <property type="match status" value="1"/>
</dbReference>
<accession>A0AAN9A150</accession>
<protein>
    <recommendedName>
        <fullName evidence="13">Hexosyltransferase</fullName>
    </recommendedName>
</protein>
<keyword evidence="9 10" id="KW-0472">Membrane</keyword>
<evidence type="ECO:0000256" key="10">
    <source>
        <dbReference type="SAM" id="Phobius"/>
    </source>
</evidence>
<evidence type="ECO:0000256" key="2">
    <source>
        <dbReference type="ARBA" id="ARBA00008661"/>
    </source>
</evidence>
<evidence type="ECO:0000313" key="11">
    <source>
        <dbReference type="EMBL" id="KAK7068500.1"/>
    </source>
</evidence>
<evidence type="ECO:0000256" key="6">
    <source>
        <dbReference type="ARBA" id="ARBA00022968"/>
    </source>
</evidence>
<comment type="caution">
    <text evidence="11">The sequence shown here is derived from an EMBL/GenBank/DDBJ whole genome shotgun (WGS) entry which is preliminary data.</text>
</comment>
<organism evidence="11 12">
    <name type="scientific">Halocaridina rubra</name>
    <name type="common">Hawaiian red shrimp</name>
    <dbReference type="NCBI Taxonomy" id="373956"/>
    <lineage>
        <taxon>Eukaryota</taxon>
        <taxon>Metazoa</taxon>
        <taxon>Ecdysozoa</taxon>
        <taxon>Arthropoda</taxon>
        <taxon>Crustacea</taxon>
        <taxon>Multicrustacea</taxon>
        <taxon>Malacostraca</taxon>
        <taxon>Eumalacostraca</taxon>
        <taxon>Eucarida</taxon>
        <taxon>Decapoda</taxon>
        <taxon>Pleocyemata</taxon>
        <taxon>Caridea</taxon>
        <taxon>Atyoidea</taxon>
        <taxon>Atyidae</taxon>
        <taxon>Halocaridina</taxon>
    </lineage>
</organism>
<feature type="transmembrane region" description="Helical" evidence="10">
    <location>
        <begin position="30"/>
        <end position="48"/>
    </location>
</feature>
<keyword evidence="4" id="KW-0808">Transferase</keyword>
<evidence type="ECO:0000313" key="12">
    <source>
        <dbReference type="Proteomes" id="UP001381693"/>
    </source>
</evidence>
<dbReference type="GO" id="GO:0016758">
    <property type="term" value="F:hexosyltransferase activity"/>
    <property type="evidence" value="ECO:0007669"/>
    <property type="project" value="InterPro"/>
</dbReference>
<evidence type="ECO:0000256" key="1">
    <source>
        <dbReference type="ARBA" id="ARBA00004323"/>
    </source>
</evidence>